<evidence type="ECO:0000259" key="3">
    <source>
        <dbReference type="PROSITE" id="PS50263"/>
    </source>
</evidence>
<dbReference type="PROSITE" id="PS50263">
    <property type="entry name" value="CN_HYDROLASE"/>
    <property type="match status" value="1"/>
</dbReference>
<dbReference type="Pfam" id="PF00795">
    <property type="entry name" value="CN_hydrolase"/>
    <property type="match status" value="1"/>
</dbReference>
<organism evidence="4 5">
    <name type="scientific">Nephila pilipes</name>
    <name type="common">Giant wood spider</name>
    <name type="synonym">Nephila maculata</name>
    <dbReference type="NCBI Taxonomy" id="299642"/>
    <lineage>
        <taxon>Eukaryota</taxon>
        <taxon>Metazoa</taxon>
        <taxon>Ecdysozoa</taxon>
        <taxon>Arthropoda</taxon>
        <taxon>Chelicerata</taxon>
        <taxon>Arachnida</taxon>
        <taxon>Araneae</taxon>
        <taxon>Araneomorphae</taxon>
        <taxon>Entelegynae</taxon>
        <taxon>Araneoidea</taxon>
        <taxon>Nephilidae</taxon>
        <taxon>Nephila</taxon>
    </lineage>
</organism>
<dbReference type="GO" id="GO:0016787">
    <property type="term" value="F:hydrolase activity"/>
    <property type="evidence" value="ECO:0007669"/>
    <property type="project" value="UniProtKB-KW"/>
</dbReference>
<dbReference type="InterPro" id="IPR040154">
    <property type="entry name" value="Biotinidase/VNN"/>
</dbReference>
<proteinExistence type="inferred from homology"/>
<reference evidence="4" key="1">
    <citation type="submission" date="2020-08" db="EMBL/GenBank/DDBJ databases">
        <title>Multicomponent nature underlies the extraordinary mechanical properties of spider dragline silk.</title>
        <authorList>
            <person name="Kono N."/>
            <person name="Nakamura H."/>
            <person name="Mori M."/>
            <person name="Yoshida Y."/>
            <person name="Ohtoshi R."/>
            <person name="Malay A.D."/>
            <person name="Moran D.A.P."/>
            <person name="Tomita M."/>
            <person name="Numata K."/>
            <person name="Arakawa K."/>
        </authorList>
    </citation>
    <scope>NUCLEOTIDE SEQUENCE</scope>
</reference>
<dbReference type="Proteomes" id="UP000887013">
    <property type="component" value="Unassembled WGS sequence"/>
</dbReference>
<dbReference type="Pfam" id="PF19018">
    <property type="entry name" value="Vanin_C"/>
    <property type="match status" value="1"/>
</dbReference>
<dbReference type="InterPro" id="IPR003010">
    <property type="entry name" value="C-N_Hydrolase"/>
</dbReference>
<evidence type="ECO:0000313" key="5">
    <source>
        <dbReference type="Proteomes" id="UP000887013"/>
    </source>
</evidence>
<accession>A0A8X6N4H6</accession>
<sequence>MLSVLRAQYYPSYKAAVFEHTGLPQGNESMHITVARNLEFYNSAAKFAHSRDTDVIVFPEYGIVPYSSRETIRPYLESIPDPGYYISTPCSEREEYLNRTILYTLSCIAKNNSMYVIANLGEIQNCSILPHCPSDGEYHFNTNVVFDRNGTILVRYRKEHPYFEPGMDIPRVTQDPIFKTDFGTFATYTCFDIIFHRMSKIAHLPSIDGIFFPTMWIDAAPQFISVAYFQAWAIGNNITLLAANRQVPSKGILGSGIFHGRRGVLAYKYNPDLIPTVMVARIPKRGYLPVSPDASFARFSANGSTIWTDENITISQNSGSFTNGTFLFSESMLENYTFKKLNKSFGFIEACNNGMCCSIKYSTKGLKEQFYLGVFNGTYNISNRYFWCEEDCVLVRCDASGKIPCGSFPFASTTLFDHLLMRANFSSELVYPSVVQSTVKLVHPRTWYFDAITRSERYIFLKSKSGINLTMVGLKGRCYNKDPPFRG</sequence>
<dbReference type="PANTHER" id="PTHR10609">
    <property type="entry name" value="BIOTINIDASE-RELATED"/>
    <property type="match status" value="1"/>
</dbReference>
<dbReference type="EMBL" id="BMAW01053866">
    <property type="protein sequence ID" value="GFS93259.1"/>
    <property type="molecule type" value="Genomic_DNA"/>
</dbReference>
<evidence type="ECO:0000256" key="2">
    <source>
        <dbReference type="ARBA" id="ARBA00022801"/>
    </source>
</evidence>
<dbReference type="PANTHER" id="PTHR10609:SF27">
    <property type="entry name" value="CN HYDROLASE DOMAIN-CONTAINING PROTEIN-RELATED"/>
    <property type="match status" value="1"/>
</dbReference>
<gene>
    <name evidence="4" type="primary">Vnn1</name>
    <name evidence="4" type="ORF">NPIL_183961</name>
</gene>
<dbReference type="InterPro" id="IPR036526">
    <property type="entry name" value="C-N_Hydrolase_sf"/>
</dbReference>
<dbReference type="SUPFAM" id="SSF56317">
    <property type="entry name" value="Carbon-nitrogen hydrolase"/>
    <property type="match status" value="1"/>
</dbReference>
<dbReference type="Gene3D" id="3.60.110.10">
    <property type="entry name" value="Carbon-nitrogen hydrolase"/>
    <property type="match status" value="1"/>
</dbReference>
<dbReference type="InterPro" id="IPR043957">
    <property type="entry name" value="Vanin_C"/>
</dbReference>
<name>A0A8X6N4H6_NEPPI</name>
<comment type="similarity">
    <text evidence="1">Belongs to the carbon-nitrogen hydrolase superfamily. BTD/VNN family.</text>
</comment>
<dbReference type="OrthoDB" id="6419659at2759"/>
<comment type="caution">
    <text evidence="4">The sequence shown here is derived from an EMBL/GenBank/DDBJ whole genome shotgun (WGS) entry which is preliminary data.</text>
</comment>
<evidence type="ECO:0000256" key="1">
    <source>
        <dbReference type="ARBA" id="ARBA00008225"/>
    </source>
</evidence>
<evidence type="ECO:0000313" key="4">
    <source>
        <dbReference type="EMBL" id="GFS93259.1"/>
    </source>
</evidence>
<keyword evidence="2" id="KW-0378">Hydrolase</keyword>
<keyword evidence="5" id="KW-1185">Reference proteome</keyword>
<dbReference type="AlphaFoldDB" id="A0A8X6N4H6"/>
<feature type="domain" description="CN hydrolase" evidence="3">
    <location>
        <begin position="19"/>
        <end position="284"/>
    </location>
</feature>
<protein>
    <submittedName>
        <fullName evidence="4">Pantetheinase</fullName>
    </submittedName>
</protein>